<dbReference type="PROSITE" id="PS50921">
    <property type="entry name" value="ANTAR"/>
    <property type="match status" value="1"/>
</dbReference>
<gene>
    <name evidence="5" type="ORF">E6C64_03225</name>
</gene>
<evidence type="ECO:0000256" key="3">
    <source>
        <dbReference type="SAM" id="MobiDB-lite"/>
    </source>
</evidence>
<protein>
    <submittedName>
        <fullName evidence="5">GAF and ANTAR domain-containing protein</fullName>
    </submittedName>
</protein>
<keyword evidence="2" id="KW-0804">Transcription</keyword>
<dbReference type="InterPro" id="IPR005561">
    <property type="entry name" value="ANTAR"/>
</dbReference>
<organism evidence="5 6">
    <name type="scientific">Naasia lichenicola</name>
    <dbReference type="NCBI Taxonomy" id="2565933"/>
    <lineage>
        <taxon>Bacteria</taxon>
        <taxon>Bacillati</taxon>
        <taxon>Actinomycetota</taxon>
        <taxon>Actinomycetes</taxon>
        <taxon>Micrococcales</taxon>
        <taxon>Microbacteriaceae</taxon>
        <taxon>Naasia</taxon>
    </lineage>
</organism>
<accession>A0A4S4FT57</accession>
<comment type="caution">
    <text evidence="5">The sequence shown here is derived from an EMBL/GenBank/DDBJ whole genome shotgun (WGS) entry which is preliminary data.</text>
</comment>
<proteinExistence type="predicted"/>
<dbReference type="Gene3D" id="3.30.450.40">
    <property type="match status" value="1"/>
</dbReference>
<dbReference type="InterPro" id="IPR029016">
    <property type="entry name" value="GAF-like_dom_sf"/>
</dbReference>
<dbReference type="AlphaFoldDB" id="A0A4S4FT57"/>
<name>A0A4S4FT57_9MICO</name>
<reference evidence="5 6" key="1">
    <citation type="submission" date="2019-04" db="EMBL/GenBank/DDBJ databases">
        <authorList>
            <person name="Jiang L."/>
        </authorList>
    </citation>
    <scope>NUCLEOTIDE SEQUENCE [LARGE SCALE GENOMIC DNA]</scope>
    <source>
        <strain evidence="5 6">YIM 131853</strain>
    </source>
</reference>
<feature type="domain" description="ANTAR" evidence="4">
    <location>
        <begin position="146"/>
        <end position="207"/>
    </location>
</feature>
<evidence type="ECO:0000256" key="2">
    <source>
        <dbReference type="ARBA" id="ARBA00023163"/>
    </source>
</evidence>
<keyword evidence="6" id="KW-1185">Reference proteome</keyword>
<evidence type="ECO:0000259" key="4">
    <source>
        <dbReference type="PROSITE" id="PS50921"/>
    </source>
</evidence>
<evidence type="ECO:0000256" key="1">
    <source>
        <dbReference type="ARBA" id="ARBA00023015"/>
    </source>
</evidence>
<dbReference type="Gene3D" id="1.10.10.10">
    <property type="entry name" value="Winged helix-like DNA-binding domain superfamily/Winged helix DNA-binding domain"/>
    <property type="match status" value="1"/>
</dbReference>
<keyword evidence="1" id="KW-0805">Transcription regulation</keyword>
<dbReference type="SUPFAM" id="SSF55781">
    <property type="entry name" value="GAF domain-like"/>
    <property type="match status" value="1"/>
</dbReference>
<dbReference type="GO" id="GO:0003723">
    <property type="term" value="F:RNA binding"/>
    <property type="evidence" value="ECO:0007669"/>
    <property type="project" value="InterPro"/>
</dbReference>
<dbReference type="SMART" id="SM01012">
    <property type="entry name" value="ANTAR"/>
    <property type="match status" value="1"/>
</dbReference>
<dbReference type="InterPro" id="IPR003018">
    <property type="entry name" value="GAF"/>
</dbReference>
<evidence type="ECO:0000313" key="6">
    <source>
        <dbReference type="Proteomes" id="UP000309133"/>
    </source>
</evidence>
<dbReference type="InterPro" id="IPR036388">
    <property type="entry name" value="WH-like_DNA-bd_sf"/>
</dbReference>
<dbReference type="OrthoDB" id="7466251at2"/>
<dbReference type="Proteomes" id="UP000309133">
    <property type="component" value="Unassembled WGS sequence"/>
</dbReference>
<feature type="region of interest" description="Disordered" evidence="3">
    <location>
        <begin position="217"/>
        <end position="279"/>
    </location>
</feature>
<feature type="compositionally biased region" description="Acidic residues" evidence="3">
    <location>
        <begin position="270"/>
        <end position="279"/>
    </location>
</feature>
<dbReference type="EMBL" id="SSSM01000001">
    <property type="protein sequence ID" value="THG33614.1"/>
    <property type="molecule type" value="Genomic_DNA"/>
</dbReference>
<dbReference type="Pfam" id="PF03861">
    <property type="entry name" value="ANTAR"/>
    <property type="match status" value="1"/>
</dbReference>
<evidence type="ECO:0000313" key="5">
    <source>
        <dbReference type="EMBL" id="THG33614.1"/>
    </source>
</evidence>
<sequence>MAAIADDSVGLAAPLLDAIPVTGASVSTIGSLLGTRTLDASDRRAARIDELQFDLGEGPCWDAIQSARPILEPDLLGRPVRHWPAFLGAMQREPVAALFAFPLMVGPLRFGAIDLYRDAAGELAREDAARAEQLAAVVSRHVLRRAIRTAGIAEPAEGDRFSRRIVHQATGFVIAQLGVSAEDAELLIQGQAFSENRPMTEVATDIVERRTVFSMDSGFIEDRSTDAPPAGSRGESARAQSPSAEPAESEVPRADPSADGSTGNDRLGDDGSDVAEDPA</sequence>
<dbReference type="Pfam" id="PF13185">
    <property type="entry name" value="GAF_2"/>
    <property type="match status" value="1"/>
</dbReference>